<dbReference type="Gene3D" id="4.10.240.10">
    <property type="entry name" value="Zn(2)-C6 fungal-type DNA-binding domain"/>
    <property type="match status" value="1"/>
</dbReference>
<reference evidence="6" key="1">
    <citation type="submission" date="2021-06" db="EMBL/GenBank/DDBJ databases">
        <title>Comparative genomics, transcriptomics and evolutionary studies reveal genomic signatures of adaptation to plant cell wall in hemibiotrophic fungi.</title>
        <authorList>
            <consortium name="DOE Joint Genome Institute"/>
            <person name="Baroncelli R."/>
            <person name="Diaz J.F."/>
            <person name="Benocci T."/>
            <person name="Peng M."/>
            <person name="Battaglia E."/>
            <person name="Haridas S."/>
            <person name="Andreopoulos W."/>
            <person name="Labutti K."/>
            <person name="Pangilinan J."/>
            <person name="Floch G.L."/>
            <person name="Makela M.R."/>
            <person name="Henrissat B."/>
            <person name="Grigoriev I.V."/>
            <person name="Crouch J.A."/>
            <person name="De Vries R.P."/>
            <person name="Sukno S.A."/>
            <person name="Thon M.R."/>
        </authorList>
    </citation>
    <scope>NUCLEOTIDE SEQUENCE</scope>
    <source>
        <strain evidence="6">CBS 193.32</strain>
    </source>
</reference>
<dbReference type="AlphaFoldDB" id="A0AAJ0A8P3"/>
<dbReference type="InterPro" id="IPR051127">
    <property type="entry name" value="Fungal_SecMet_Regulators"/>
</dbReference>
<dbReference type="EMBL" id="JAHMHR010000072">
    <property type="protein sequence ID" value="KAK1658550.1"/>
    <property type="molecule type" value="Genomic_DNA"/>
</dbReference>
<keyword evidence="2" id="KW-0238">DNA-binding</keyword>
<keyword evidence="1" id="KW-0805">Transcription regulation</keyword>
<sequence>MRSQRRPKRKAPDGGDLPWGGFAIAKKSRIRKACNECRTLKTKCSMEAPCTTCRRRKVECSFLREPGNADRSLNPGQSLGVEVNQFEGAVNSKFPGHLRKLSPMLNDYNASVTASGEDAALQPESRSEPPMTHWVVYEQFNSGKLVHSGLWGSNCVPLDSVLGSHELTLQAMERYQCLRSERGYHDEYLNALMMVFPNMAIRIFYVAYLDHCPPNPLTPFLDSETIHNVDLTRVYCCTPSEVLKMDHHFSQSIPSRDMRN</sequence>
<evidence type="ECO:0000313" key="7">
    <source>
        <dbReference type="Proteomes" id="UP001224890"/>
    </source>
</evidence>
<dbReference type="RefSeq" id="XP_060423314.1">
    <property type="nucleotide sequence ID" value="XM_060567244.1"/>
</dbReference>
<comment type="caution">
    <text evidence="6">The sequence shown here is derived from an EMBL/GenBank/DDBJ whole genome shotgun (WGS) entry which is preliminary data.</text>
</comment>
<organism evidence="6 7">
    <name type="scientific">Colletotrichum godetiae</name>
    <dbReference type="NCBI Taxonomy" id="1209918"/>
    <lineage>
        <taxon>Eukaryota</taxon>
        <taxon>Fungi</taxon>
        <taxon>Dikarya</taxon>
        <taxon>Ascomycota</taxon>
        <taxon>Pezizomycotina</taxon>
        <taxon>Sordariomycetes</taxon>
        <taxon>Hypocreomycetidae</taxon>
        <taxon>Glomerellales</taxon>
        <taxon>Glomerellaceae</taxon>
        <taxon>Colletotrichum</taxon>
        <taxon>Colletotrichum acutatum species complex</taxon>
    </lineage>
</organism>
<dbReference type="InterPro" id="IPR001138">
    <property type="entry name" value="Zn2Cys6_DnaBD"/>
</dbReference>
<evidence type="ECO:0000256" key="1">
    <source>
        <dbReference type="ARBA" id="ARBA00023015"/>
    </source>
</evidence>
<feature type="domain" description="Zn(2)-C6 fungal-type" evidence="5">
    <location>
        <begin position="33"/>
        <end position="62"/>
    </location>
</feature>
<dbReference type="GO" id="GO:0008270">
    <property type="term" value="F:zinc ion binding"/>
    <property type="evidence" value="ECO:0007669"/>
    <property type="project" value="InterPro"/>
</dbReference>
<dbReference type="PROSITE" id="PS50048">
    <property type="entry name" value="ZN2_CY6_FUNGAL_2"/>
    <property type="match status" value="1"/>
</dbReference>
<evidence type="ECO:0000259" key="5">
    <source>
        <dbReference type="PROSITE" id="PS50048"/>
    </source>
</evidence>
<evidence type="ECO:0000256" key="3">
    <source>
        <dbReference type="ARBA" id="ARBA00023163"/>
    </source>
</evidence>
<dbReference type="PROSITE" id="PS00463">
    <property type="entry name" value="ZN2_CY6_FUNGAL_1"/>
    <property type="match status" value="1"/>
</dbReference>
<protein>
    <recommendedName>
        <fullName evidence="5">Zn(2)-C6 fungal-type domain-containing protein</fullName>
    </recommendedName>
</protein>
<gene>
    <name evidence="6" type="ORF">BDP55DRAFT_396458</name>
</gene>
<keyword evidence="4" id="KW-0539">Nucleus</keyword>
<dbReference type="Proteomes" id="UP001224890">
    <property type="component" value="Unassembled WGS sequence"/>
</dbReference>
<dbReference type="InterPro" id="IPR036864">
    <property type="entry name" value="Zn2-C6_fun-type_DNA-bd_sf"/>
</dbReference>
<accession>A0AAJ0A8P3</accession>
<dbReference type="GO" id="GO:0000981">
    <property type="term" value="F:DNA-binding transcription factor activity, RNA polymerase II-specific"/>
    <property type="evidence" value="ECO:0007669"/>
    <property type="project" value="InterPro"/>
</dbReference>
<dbReference type="SUPFAM" id="SSF57701">
    <property type="entry name" value="Zn2/Cys6 DNA-binding domain"/>
    <property type="match status" value="1"/>
</dbReference>
<evidence type="ECO:0000256" key="4">
    <source>
        <dbReference type="ARBA" id="ARBA00023242"/>
    </source>
</evidence>
<keyword evidence="7" id="KW-1185">Reference proteome</keyword>
<dbReference type="GO" id="GO:0003677">
    <property type="term" value="F:DNA binding"/>
    <property type="evidence" value="ECO:0007669"/>
    <property type="project" value="UniProtKB-KW"/>
</dbReference>
<dbReference type="PANTHER" id="PTHR47424">
    <property type="entry name" value="REGULATORY PROTEIN GAL4"/>
    <property type="match status" value="1"/>
</dbReference>
<proteinExistence type="predicted"/>
<dbReference type="PANTHER" id="PTHR47424:SF3">
    <property type="entry name" value="REGULATORY PROTEIN GAL4"/>
    <property type="match status" value="1"/>
</dbReference>
<dbReference type="SMART" id="SM00066">
    <property type="entry name" value="GAL4"/>
    <property type="match status" value="1"/>
</dbReference>
<dbReference type="CDD" id="cd00067">
    <property type="entry name" value="GAL4"/>
    <property type="match status" value="1"/>
</dbReference>
<evidence type="ECO:0000256" key="2">
    <source>
        <dbReference type="ARBA" id="ARBA00023125"/>
    </source>
</evidence>
<dbReference type="GeneID" id="85451770"/>
<keyword evidence="3" id="KW-0804">Transcription</keyword>
<name>A0AAJ0A8P3_9PEZI</name>
<evidence type="ECO:0000313" key="6">
    <source>
        <dbReference type="EMBL" id="KAK1658550.1"/>
    </source>
</evidence>
<dbReference type="Pfam" id="PF00172">
    <property type="entry name" value="Zn_clus"/>
    <property type="match status" value="1"/>
</dbReference>